<evidence type="ECO:0000256" key="2">
    <source>
        <dbReference type="SAM" id="Phobius"/>
    </source>
</evidence>
<reference evidence="3" key="1">
    <citation type="journal article" date="2023" name="Mol. Phylogenet. Evol.">
        <title>Genome-scale phylogeny and comparative genomics of the fungal order Sordariales.</title>
        <authorList>
            <person name="Hensen N."/>
            <person name="Bonometti L."/>
            <person name="Westerberg I."/>
            <person name="Brannstrom I.O."/>
            <person name="Guillou S."/>
            <person name="Cros-Aarteil S."/>
            <person name="Calhoun S."/>
            <person name="Haridas S."/>
            <person name="Kuo A."/>
            <person name="Mondo S."/>
            <person name="Pangilinan J."/>
            <person name="Riley R."/>
            <person name="LaButti K."/>
            <person name="Andreopoulos B."/>
            <person name="Lipzen A."/>
            <person name="Chen C."/>
            <person name="Yan M."/>
            <person name="Daum C."/>
            <person name="Ng V."/>
            <person name="Clum A."/>
            <person name="Steindorff A."/>
            <person name="Ohm R.A."/>
            <person name="Martin F."/>
            <person name="Silar P."/>
            <person name="Natvig D.O."/>
            <person name="Lalanne C."/>
            <person name="Gautier V."/>
            <person name="Ament-Velasquez S.L."/>
            <person name="Kruys A."/>
            <person name="Hutchinson M.I."/>
            <person name="Powell A.J."/>
            <person name="Barry K."/>
            <person name="Miller A.N."/>
            <person name="Grigoriev I.V."/>
            <person name="Debuchy R."/>
            <person name="Gladieux P."/>
            <person name="Hiltunen Thoren M."/>
            <person name="Johannesson H."/>
        </authorList>
    </citation>
    <scope>NUCLEOTIDE SEQUENCE</scope>
    <source>
        <strain evidence="3">CBS 508.74</strain>
    </source>
</reference>
<dbReference type="AlphaFoldDB" id="A0AAN6T8I5"/>
<sequence>MGKPDPPSLPGLAGGSADADVLSLHTQPGDRALDHDVPELPSDDLPPLYSDIEQEDSHAPLLPNTVQHIETYFDRQVDANTGNEFFLAPTINGDPKVLLAQLEESASKPPRPLVRIVGTHQQRIKENGKTKTETVTDFDVSVDLTPYLFSDATRATSWRQLRTVENSEKVRRGTILRKRAPGSKQDIEISDSKPTLQEWCHRYYASHSSLKCFVLRRKVLGFDEELLKRNLEALVRSTNYRGRSEITFPVKDEYVFVYNDCKVNRWRLTPWIVWLCYLTFLWLFTWPFLFFRTKVFEVAVAEWPFSLPEENGDKRYVSMSEGYIYNIWGRAISRAILDKRQGTLGQEDLIASQTSPETPFANALEGAPRFLREGINAMTAINRQFGWGADEY</sequence>
<dbReference type="GeneID" id="89940399"/>
<feature type="region of interest" description="Disordered" evidence="1">
    <location>
        <begin position="1"/>
        <end position="41"/>
    </location>
</feature>
<comment type="caution">
    <text evidence="3">The sequence shown here is derived from an EMBL/GenBank/DDBJ whole genome shotgun (WGS) entry which is preliminary data.</text>
</comment>
<dbReference type="EMBL" id="MU853369">
    <property type="protein sequence ID" value="KAK4107802.1"/>
    <property type="molecule type" value="Genomic_DNA"/>
</dbReference>
<gene>
    <name evidence="3" type="ORF">N656DRAFT_784949</name>
</gene>
<protein>
    <submittedName>
        <fullName evidence="3">Uncharacterized protein</fullName>
    </submittedName>
</protein>
<dbReference type="PANTHER" id="PTHR37848">
    <property type="entry name" value="EXPRESSED PROTEIN"/>
    <property type="match status" value="1"/>
</dbReference>
<name>A0AAN6T8I5_9PEZI</name>
<evidence type="ECO:0000313" key="3">
    <source>
        <dbReference type="EMBL" id="KAK4107802.1"/>
    </source>
</evidence>
<evidence type="ECO:0000256" key="1">
    <source>
        <dbReference type="SAM" id="MobiDB-lite"/>
    </source>
</evidence>
<keyword evidence="4" id="KW-1185">Reference proteome</keyword>
<reference evidence="3" key="2">
    <citation type="submission" date="2023-05" db="EMBL/GenBank/DDBJ databases">
        <authorList>
            <consortium name="Lawrence Berkeley National Laboratory"/>
            <person name="Steindorff A."/>
            <person name="Hensen N."/>
            <person name="Bonometti L."/>
            <person name="Westerberg I."/>
            <person name="Brannstrom I.O."/>
            <person name="Guillou S."/>
            <person name="Cros-Aarteil S."/>
            <person name="Calhoun S."/>
            <person name="Haridas S."/>
            <person name="Kuo A."/>
            <person name="Mondo S."/>
            <person name="Pangilinan J."/>
            <person name="Riley R."/>
            <person name="Labutti K."/>
            <person name="Andreopoulos B."/>
            <person name="Lipzen A."/>
            <person name="Chen C."/>
            <person name="Yanf M."/>
            <person name="Daum C."/>
            <person name="Ng V."/>
            <person name="Clum A."/>
            <person name="Ohm R."/>
            <person name="Martin F."/>
            <person name="Silar P."/>
            <person name="Natvig D."/>
            <person name="Lalanne C."/>
            <person name="Gautier V."/>
            <person name="Ament-Velasquez S.L."/>
            <person name="Kruys A."/>
            <person name="Hutchinson M.I."/>
            <person name="Powell A.J."/>
            <person name="Barry K."/>
            <person name="Miller A.N."/>
            <person name="Grigoriev I.V."/>
            <person name="Debuchy R."/>
            <person name="Gladieux P."/>
            <person name="Thoren M.H."/>
            <person name="Johannesson H."/>
        </authorList>
    </citation>
    <scope>NUCLEOTIDE SEQUENCE</scope>
    <source>
        <strain evidence="3">CBS 508.74</strain>
    </source>
</reference>
<organism evidence="3 4">
    <name type="scientific">Canariomyces notabilis</name>
    <dbReference type="NCBI Taxonomy" id="2074819"/>
    <lineage>
        <taxon>Eukaryota</taxon>
        <taxon>Fungi</taxon>
        <taxon>Dikarya</taxon>
        <taxon>Ascomycota</taxon>
        <taxon>Pezizomycotina</taxon>
        <taxon>Sordariomycetes</taxon>
        <taxon>Sordariomycetidae</taxon>
        <taxon>Sordariales</taxon>
        <taxon>Chaetomiaceae</taxon>
        <taxon>Canariomyces</taxon>
    </lineage>
</organism>
<evidence type="ECO:0000313" key="4">
    <source>
        <dbReference type="Proteomes" id="UP001302812"/>
    </source>
</evidence>
<proteinExistence type="predicted"/>
<dbReference type="PANTHER" id="PTHR37848:SF1">
    <property type="entry name" value="SUN DOMAIN-CONTAINING PROTEIN"/>
    <property type="match status" value="1"/>
</dbReference>
<dbReference type="RefSeq" id="XP_064665372.1">
    <property type="nucleotide sequence ID" value="XM_064816274.1"/>
</dbReference>
<dbReference type="Proteomes" id="UP001302812">
    <property type="component" value="Unassembled WGS sequence"/>
</dbReference>
<keyword evidence="2" id="KW-1133">Transmembrane helix</keyword>
<keyword evidence="2" id="KW-0472">Membrane</keyword>
<feature type="transmembrane region" description="Helical" evidence="2">
    <location>
        <begin position="271"/>
        <end position="291"/>
    </location>
</feature>
<accession>A0AAN6T8I5</accession>
<keyword evidence="2" id="KW-0812">Transmembrane</keyword>